<gene>
    <name evidence="3" type="ORF">BDA99DRAFT_489830</name>
</gene>
<reference evidence="3" key="2">
    <citation type="submission" date="2023-02" db="EMBL/GenBank/DDBJ databases">
        <authorList>
            <consortium name="DOE Joint Genome Institute"/>
            <person name="Mondo S.J."/>
            <person name="Chang Y."/>
            <person name="Wang Y."/>
            <person name="Ahrendt S."/>
            <person name="Andreopoulos W."/>
            <person name="Barry K."/>
            <person name="Beard J."/>
            <person name="Benny G.L."/>
            <person name="Blankenship S."/>
            <person name="Bonito G."/>
            <person name="Cuomo C."/>
            <person name="Desiro A."/>
            <person name="Gervers K.A."/>
            <person name="Hundley H."/>
            <person name="Kuo A."/>
            <person name="LaButti K."/>
            <person name="Lang B.F."/>
            <person name="Lipzen A."/>
            <person name="O'Donnell K."/>
            <person name="Pangilinan J."/>
            <person name="Reynolds N."/>
            <person name="Sandor L."/>
            <person name="Smith M.W."/>
            <person name="Tsang A."/>
            <person name="Grigoriev I.V."/>
            <person name="Stajich J.E."/>
            <person name="Spatafora J.W."/>
        </authorList>
    </citation>
    <scope>NUCLEOTIDE SEQUENCE</scope>
    <source>
        <strain evidence="3">RSA 2281</strain>
    </source>
</reference>
<comment type="caution">
    <text evidence="3">The sequence shown here is derived from an EMBL/GenBank/DDBJ whole genome shotgun (WGS) entry which is preliminary data.</text>
</comment>
<feature type="repeat" description="ANK" evidence="1">
    <location>
        <begin position="39"/>
        <end position="71"/>
    </location>
</feature>
<dbReference type="Pfam" id="PF12796">
    <property type="entry name" value="Ank_2"/>
    <property type="match status" value="1"/>
</dbReference>
<dbReference type="PANTHER" id="PTHR24192">
    <property type="entry name" value="ANKYRIN REPEAT DOMAIN 40"/>
    <property type="match status" value="1"/>
</dbReference>
<dbReference type="SUPFAM" id="SSF48403">
    <property type="entry name" value="Ankyrin repeat"/>
    <property type="match status" value="1"/>
</dbReference>
<dbReference type="Gene3D" id="1.25.40.20">
    <property type="entry name" value="Ankyrin repeat-containing domain"/>
    <property type="match status" value="1"/>
</dbReference>
<evidence type="ECO:0000313" key="4">
    <source>
        <dbReference type="Proteomes" id="UP001209540"/>
    </source>
</evidence>
<feature type="region of interest" description="Disordered" evidence="2">
    <location>
        <begin position="140"/>
        <end position="165"/>
    </location>
</feature>
<dbReference type="Proteomes" id="UP001209540">
    <property type="component" value="Unassembled WGS sequence"/>
</dbReference>
<keyword evidence="1" id="KW-0040">ANK repeat</keyword>
<accession>A0AAD5JNW6</accession>
<proteinExistence type="predicted"/>
<dbReference type="InterPro" id="IPR039195">
    <property type="entry name" value="ANKRD40"/>
</dbReference>
<keyword evidence="4" id="KW-1185">Reference proteome</keyword>
<evidence type="ECO:0000256" key="2">
    <source>
        <dbReference type="SAM" id="MobiDB-lite"/>
    </source>
</evidence>
<dbReference type="EMBL" id="JAIXMP010000046">
    <property type="protein sequence ID" value="KAI9246505.1"/>
    <property type="molecule type" value="Genomic_DNA"/>
</dbReference>
<dbReference type="PANTHER" id="PTHR24192:SF3">
    <property type="entry name" value="ANKYRIN REPEAT DOMAIN 40"/>
    <property type="match status" value="1"/>
</dbReference>
<reference evidence="3" key="1">
    <citation type="journal article" date="2022" name="IScience">
        <title>Evolution of zygomycete secretomes and the origins of terrestrial fungal ecologies.</title>
        <authorList>
            <person name="Chang Y."/>
            <person name="Wang Y."/>
            <person name="Mondo S."/>
            <person name="Ahrendt S."/>
            <person name="Andreopoulos W."/>
            <person name="Barry K."/>
            <person name="Beard J."/>
            <person name="Benny G.L."/>
            <person name="Blankenship S."/>
            <person name="Bonito G."/>
            <person name="Cuomo C."/>
            <person name="Desiro A."/>
            <person name="Gervers K.A."/>
            <person name="Hundley H."/>
            <person name="Kuo A."/>
            <person name="LaButti K."/>
            <person name="Lang B.F."/>
            <person name="Lipzen A."/>
            <person name="O'Donnell K."/>
            <person name="Pangilinan J."/>
            <person name="Reynolds N."/>
            <person name="Sandor L."/>
            <person name="Smith M.E."/>
            <person name="Tsang A."/>
            <person name="Grigoriev I.V."/>
            <person name="Stajich J.E."/>
            <person name="Spatafora J.W."/>
        </authorList>
    </citation>
    <scope>NUCLEOTIDE SEQUENCE</scope>
    <source>
        <strain evidence="3">RSA 2281</strain>
    </source>
</reference>
<dbReference type="SMART" id="SM00248">
    <property type="entry name" value="ANK"/>
    <property type="match status" value="2"/>
</dbReference>
<organism evidence="3 4">
    <name type="scientific">Phascolomyces articulosus</name>
    <dbReference type="NCBI Taxonomy" id="60185"/>
    <lineage>
        <taxon>Eukaryota</taxon>
        <taxon>Fungi</taxon>
        <taxon>Fungi incertae sedis</taxon>
        <taxon>Mucoromycota</taxon>
        <taxon>Mucoromycotina</taxon>
        <taxon>Mucoromycetes</taxon>
        <taxon>Mucorales</taxon>
        <taxon>Lichtheimiaceae</taxon>
        <taxon>Phascolomyces</taxon>
    </lineage>
</organism>
<dbReference type="PROSITE" id="PS50088">
    <property type="entry name" value="ANK_REPEAT"/>
    <property type="match status" value="1"/>
</dbReference>
<feature type="compositionally biased region" description="Low complexity" evidence="2">
    <location>
        <begin position="144"/>
        <end position="160"/>
    </location>
</feature>
<dbReference type="PROSITE" id="PS50297">
    <property type="entry name" value="ANK_REP_REGION"/>
    <property type="match status" value="1"/>
</dbReference>
<name>A0AAD5JNW6_9FUNG</name>
<protein>
    <submittedName>
        <fullName evidence="3">Uncharacterized protein</fullName>
    </submittedName>
</protein>
<evidence type="ECO:0000256" key="1">
    <source>
        <dbReference type="PROSITE-ProRule" id="PRU00023"/>
    </source>
</evidence>
<evidence type="ECO:0000313" key="3">
    <source>
        <dbReference type="EMBL" id="KAI9246505.1"/>
    </source>
</evidence>
<sequence length="252" mass="28078">MFGDEREETLREVAALGNTRAVQHFAKAGVNLNAQNKMNGWTALHWAAHRGQEDVVRVLLQNGADATIKTNKGQTALDLSTKPSIQAMFGDSVEQGVGPEPKLSIVPTYIKEPDLEKSWLHPDEFSESKVENILRKHLAEQELEQPSSSETTTTAATQQQKVDDKKDKEEKEILVYLKTRSDESILGSVYLKNESIESSVAAIQKELDGLPENFSLARNNGKVTIPINTKQMDKRLLDIFRGDDDVLIIVPK</sequence>
<dbReference type="InterPro" id="IPR002110">
    <property type="entry name" value="Ankyrin_rpt"/>
</dbReference>
<dbReference type="InterPro" id="IPR036770">
    <property type="entry name" value="Ankyrin_rpt-contain_sf"/>
</dbReference>
<dbReference type="AlphaFoldDB" id="A0AAD5JNW6"/>